<gene>
    <name evidence="1" type="ORF">BDA96_02G150200</name>
</gene>
<organism evidence="1 2">
    <name type="scientific">Sorghum bicolor</name>
    <name type="common">Sorghum</name>
    <name type="synonym">Sorghum vulgare</name>
    <dbReference type="NCBI Taxonomy" id="4558"/>
    <lineage>
        <taxon>Eukaryota</taxon>
        <taxon>Viridiplantae</taxon>
        <taxon>Streptophyta</taxon>
        <taxon>Embryophyta</taxon>
        <taxon>Tracheophyta</taxon>
        <taxon>Spermatophyta</taxon>
        <taxon>Magnoliopsida</taxon>
        <taxon>Liliopsida</taxon>
        <taxon>Poales</taxon>
        <taxon>Poaceae</taxon>
        <taxon>PACMAD clade</taxon>
        <taxon>Panicoideae</taxon>
        <taxon>Andropogonodae</taxon>
        <taxon>Andropogoneae</taxon>
        <taxon>Sorghinae</taxon>
        <taxon>Sorghum</taxon>
    </lineage>
</organism>
<reference evidence="1" key="1">
    <citation type="journal article" date="2019" name="BMC Genomics">
        <title>A new reference genome for Sorghum bicolor reveals high levels of sequence similarity between sweet and grain genotypes: implications for the genetics of sugar metabolism.</title>
        <authorList>
            <person name="Cooper E.A."/>
            <person name="Brenton Z.W."/>
            <person name="Flinn B.S."/>
            <person name="Jenkins J."/>
            <person name="Shu S."/>
            <person name="Flowers D."/>
            <person name="Luo F."/>
            <person name="Wang Y."/>
            <person name="Xia P."/>
            <person name="Barry K."/>
            <person name="Daum C."/>
            <person name="Lipzen A."/>
            <person name="Yoshinaga Y."/>
            <person name="Schmutz J."/>
            <person name="Saski C."/>
            <person name="Vermerris W."/>
            <person name="Kresovich S."/>
        </authorList>
    </citation>
    <scope>NUCLEOTIDE SEQUENCE</scope>
</reference>
<dbReference type="EMBL" id="CM027681">
    <property type="protein sequence ID" value="KAG0542973.1"/>
    <property type="molecule type" value="Genomic_DNA"/>
</dbReference>
<dbReference type="Proteomes" id="UP000807115">
    <property type="component" value="Chromosome 2"/>
</dbReference>
<evidence type="ECO:0000313" key="2">
    <source>
        <dbReference type="Proteomes" id="UP000807115"/>
    </source>
</evidence>
<protein>
    <submittedName>
        <fullName evidence="1">Uncharacterized protein</fullName>
    </submittedName>
</protein>
<proteinExistence type="predicted"/>
<name>A0A921RNI9_SORBI</name>
<comment type="caution">
    <text evidence="1">The sequence shown here is derived from an EMBL/GenBank/DDBJ whole genome shotgun (WGS) entry which is preliminary data.</text>
</comment>
<dbReference type="AlphaFoldDB" id="A0A921RNI9"/>
<evidence type="ECO:0000313" key="1">
    <source>
        <dbReference type="EMBL" id="KAG0542973.1"/>
    </source>
</evidence>
<accession>A0A921RNI9</accession>
<sequence>MRPRRVALWWQHGSLLDPVVWACWALNPMRSVQIWWWPARPWSLRTRSRQPRRWVTSFLGHGSSWFRPVR</sequence>
<reference evidence="1" key="2">
    <citation type="submission" date="2020-10" db="EMBL/GenBank/DDBJ databases">
        <authorList>
            <person name="Cooper E.A."/>
            <person name="Brenton Z.W."/>
            <person name="Flinn B.S."/>
            <person name="Jenkins J."/>
            <person name="Shu S."/>
            <person name="Flowers D."/>
            <person name="Luo F."/>
            <person name="Wang Y."/>
            <person name="Xia P."/>
            <person name="Barry K."/>
            <person name="Daum C."/>
            <person name="Lipzen A."/>
            <person name="Yoshinaga Y."/>
            <person name="Schmutz J."/>
            <person name="Saski C."/>
            <person name="Vermerris W."/>
            <person name="Kresovich S."/>
        </authorList>
    </citation>
    <scope>NUCLEOTIDE SEQUENCE</scope>
</reference>